<evidence type="ECO:0000313" key="3">
    <source>
        <dbReference type="Proteomes" id="UP000571554"/>
    </source>
</evidence>
<keyword evidence="3" id="KW-1185">Reference proteome</keyword>
<reference evidence="2 3" key="1">
    <citation type="submission" date="2020-08" db="EMBL/GenBank/DDBJ databases">
        <title>Above-ground endophytic microbial communities from plants in different locations in the United States.</title>
        <authorList>
            <person name="Frank C."/>
        </authorList>
    </citation>
    <scope>NUCLEOTIDE SEQUENCE [LARGE SCALE GENOMIC DNA]</scope>
    <source>
        <strain evidence="2 3">WP4_2_2</strain>
    </source>
</reference>
<proteinExistence type="predicted"/>
<sequence>MRPNRMNADVLAESRRLAFDVSNATDDGMRNAPENGVLREMAGQQRSVARVRRQRKGPGRLGDLTNAAER</sequence>
<feature type="region of interest" description="Disordered" evidence="1">
    <location>
        <begin position="22"/>
        <end position="70"/>
    </location>
</feature>
<accession>A0A7W9U592</accession>
<comment type="caution">
    <text evidence="2">The sequence shown here is derived from an EMBL/GenBank/DDBJ whole genome shotgun (WGS) entry which is preliminary data.</text>
</comment>
<feature type="compositionally biased region" description="Basic residues" evidence="1">
    <location>
        <begin position="49"/>
        <end position="58"/>
    </location>
</feature>
<gene>
    <name evidence="2" type="ORF">F4827_007081</name>
</gene>
<protein>
    <submittedName>
        <fullName evidence="2">Uncharacterized protein</fullName>
    </submittedName>
</protein>
<evidence type="ECO:0000313" key="2">
    <source>
        <dbReference type="EMBL" id="MBB6107199.1"/>
    </source>
</evidence>
<evidence type="ECO:0000256" key="1">
    <source>
        <dbReference type="SAM" id="MobiDB-lite"/>
    </source>
</evidence>
<dbReference type="AlphaFoldDB" id="A0A7W9U592"/>
<dbReference type="EMBL" id="JACHBW010000049">
    <property type="protein sequence ID" value="MBB6107199.1"/>
    <property type="molecule type" value="Genomic_DNA"/>
</dbReference>
<name>A0A7W9U592_9BURK</name>
<dbReference type="Proteomes" id="UP000571554">
    <property type="component" value="Unassembled WGS sequence"/>
</dbReference>
<organism evidence="2 3">
    <name type="scientific">Paraburkholderia bannensis</name>
    <dbReference type="NCBI Taxonomy" id="765414"/>
    <lineage>
        <taxon>Bacteria</taxon>
        <taxon>Pseudomonadati</taxon>
        <taxon>Pseudomonadota</taxon>
        <taxon>Betaproteobacteria</taxon>
        <taxon>Burkholderiales</taxon>
        <taxon>Burkholderiaceae</taxon>
        <taxon>Paraburkholderia</taxon>
    </lineage>
</organism>